<protein>
    <recommendedName>
        <fullName evidence="1">Tox-REase-3 domain-containing protein</fullName>
    </recommendedName>
</protein>
<proteinExistence type="predicted"/>
<dbReference type="Proteomes" id="UP000651208">
    <property type="component" value="Unassembled WGS sequence"/>
</dbReference>
<dbReference type="InterPro" id="IPR028905">
    <property type="entry name" value="Tox-REase-3_dom"/>
</dbReference>
<gene>
    <name evidence="2" type="ORF">FcAc13_11820</name>
</gene>
<reference evidence="2 3" key="1">
    <citation type="submission" date="2020-06" db="EMBL/GenBank/DDBJ databases">
        <title>Frischella cerana isolated from Apis cerana gut homogenate.</title>
        <authorList>
            <person name="Wolter L.A."/>
            <person name="Suenami S."/>
            <person name="Miyazaki R."/>
        </authorList>
    </citation>
    <scope>NUCLEOTIDE SEQUENCE [LARGE SCALE GENOMIC DNA]</scope>
    <source>
        <strain evidence="2 3">Ac13</strain>
    </source>
</reference>
<organism evidence="2 3">
    <name type="scientific">Frischella japonica</name>
    <dbReference type="NCBI Taxonomy" id="2741544"/>
    <lineage>
        <taxon>Bacteria</taxon>
        <taxon>Pseudomonadati</taxon>
        <taxon>Pseudomonadota</taxon>
        <taxon>Gammaproteobacteria</taxon>
        <taxon>Orbales</taxon>
        <taxon>Orbaceae</taxon>
        <taxon>Frischella</taxon>
    </lineage>
</organism>
<sequence>MWSNEVTATHGGELIEWSGLLAKGYGEIAYTLIDIGLISKASSVVKMATQTENVIKLNTTTAVKVGQTIKPTEVTISIDKISLNQKNVIELKEFNVGKEATDLTSKYSGNLVKVNKPDPAADALAQRIGGESRVRFTNDIREFDVISDLYVAQTKPALKQLNAAVRNQMKATFEAAKETNRSVYYHFEGQPDQSIINKLNEYSKRYGVKVVIDTKPLNLTK</sequence>
<keyword evidence="3" id="KW-1185">Reference proteome</keyword>
<accession>A0ABR7R0M0</accession>
<comment type="caution">
    <text evidence="2">The sequence shown here is derived from an EMBL/GenBank/DDBJ whole genome shotgun (WGS) entry which is preliminary data.</text>
</comment>
<evidence type="ECO:0000259" key="1">
    <source>
        <dbReference type="Pfam" id="PF15647"/>
    </source>
</evidence>
<name>A0ABR7R0M0_9GAMM</name>
<dbReference type="Pfam" id="PF15647">
    <property type="entry name" value="Tox-REase-3"/>
    <property type="match status" value="1"/>
</dbReference>
<feature type="domain" description="Tox-REase-3" evidence="1">
    <location>
        <begin position="110"/>
        <end position="212"/>
    </location>
</feature>
<dbReference type="EMBL" id="JABURY010000021">
    <property type="protein sequence ID" value="MBC9131987.1"/>
    <property type="molecule type" value="Genomic_DNA"/>
</dbReference>
<evidence type="ECO:0000313" key="3">
    <source>
        <dbReference type="Proteomes" id="UP000651208"/>
    </source>
</evidence>
<evidence type="ECO:0000313" key="2">
    <source>
        <dbReference type="EMBL" id="MBC9131987.1"/>
    </source>
</evidence>